<evidence type="ECO:0000313" key="3">
    <source>
        <dbReference type="Proteomes" id="UP000500826"/>
    </source>
</evidence>
<feature type="transmembrane region" description="Helical" evidence="1">
    <location>
        <begin position="35"/>
        <end position="56"/>
    </location>
</feature>
<feature type="transmembrane region" description="Helical" evidence="1">
    <location>
        <begin position="82"/>
        <end position="108"/>
    </location>
</feature>
<keyword evidence="1" id="KW-1133">Transmembrane helix</keyword>
<protein>
    <submittedName>
        <fullName evidence="2">Uncharacterized protein</fullName>
    </submittedName>
</protein>
<dbReference type="Proteomes" id="UP000500826">
    <property type="component" value="Chromosome"/>
</dbReference>
<proteinExistence type="predicted"/>
<name>A0ABX6P5Y4_9BURK</name>
<sequence length="115" mass="12023">MTSWLALVFAPTLALGVQSVMYALVTPSCAGQHRLALHGAAAAALLLVVVLAALAFRDLTVRHAEPGSLDSDEGGPRTARRFIAMVATAVASLSALVIVAMWFGVWVLSPCDPRP</sequence>
<organism evidence="2 3">
    <name type="scientific">Ramlibacter terrae</name>
    <dbReference type="NCBI Taxonomy" id="2732511"/>
    <lineage>
        <taxon>Bacteria</taxon>
        <taxon>Pseudomonadati</taxon>
        <taxon>Pseudomonadota</taxon>
        <taxon>Betaproteobacteria</taxon>
        <taxon>Burkholderiales</taxon>
        <taxon>Comamonadaceae</taxon>
        <taxon>Ramlibacter</taxon>
    </lineage>
</organism>
<evidence type="ECO:0000313" key="2">
    <source>
        <dbReference type="EMBL" id="QJW85117.1"/>
    </source>
</evidence>
<keyword evidence="1" id="KW-0812">Transmembrane</keyword>
<reference evidence="2 3" key="2">
    <citation type="submission" date="2020-05" db="EMBL/GenBank/DDBJ databases">
        <authorList>
            <person name="Khan S.A."/>
            <person name="Jeon C.O."/>
            <person name="Chun B.H."/>
        </authorList>
    </citation>
    <scope>NUCLEOTIDE SEQUENCE [LARGE SCALE GENOMIC DNA]</scope>
    <source>
        <strain evidence="2 3">H242</strain>
    </source>
</reference>
<evidence type="ECO:0000256" key="1">
    <source>
        <dbReference type="SAM" id="Phobius"/>
    </source>
</evidence>
<dbReference type="EMBL" id="CP053418">
    <property type="protein sequence ID" value="QJW85117.1"/>
    <property type="molecule type" value="Genomic_DNA"/>
</dbReference>
<reference evidence="2 3" key="1">
    <citation type="submission" date="2020-05" db="EMBL/GenBank/DDBJ databases">
        <title>Ramlibacter rhizophilus sp. nov., isolated from rhizosphere soil of national flower Mugunghwa from South Korea.</title>
        <authorList>
            <person name="Zheng-Fei Y."/>
            <person name="Huan T."/>
        </authorList>
    </citation>
    <scope>NUCLEOTIDE SEQUENCE [LARGE SCALE GENOMIC DNA]</scope>
    <source>
        <strain evidence="2 3">H242</strain>
    </source>
</reference>
<keyword evidence="3" id="KW-1185">Reference proteome</keyword>
<keyword evidence="1" id="KW-0472">Membrane</keyword>
<accession>A0ABX6P5Y4</accession>
<gene>
    <name evidence="2" type="ORF">HK414_21615</name>
</gene>